<protein>
    <submittedName>
        <fullName evidence="6">KN motif and ankyrin repeat domain-containing protein 4-like</fullName>
    </submittedName>
</protein>
<feature type="region of interest" description="Disordered" evidence="5">
    <location>
        <begin position="548"/>
        <end position="707"/>
    </location>
</feature>
<sequence>MITLGRPLCVTQRSGLHNTNRFPAKQPGLWGIKLDTKTENAMMTEGQYGNSSPLKTTENGFKRKPPYSVETPYGFSLDLDFLKYVDDIEKGNTIKRVPIHRRSKGPRSSTLPRHLNLSGGGCRPSPWGSTGALGPRSRLSEADHGYSSWTHDRRTPASPPGLRTLTEMEARIKAFDEQPVGEHIGPHLLRASSMPLTVLLRQTSETSEDPGSLRSSRDHLGERDSSCEDIPRNLEFSGLLRRLTEALERVGELEMEMRVIPELKAQICILQEERERLRLGLHPLAPQPESGNGTIKDPSISSWSQATGDLKRHSNGCPAFPQSPRAAGQDSDNPLHEWRSSTDLDELLTVTSLQAKVAALEQRLHLNGLELQRALRELGEQREEGQRKDERIEHFSVNPMIWVCAEKVVVDSDDEDGTGTSTGDKARSLGDSNKSAGEQTIAFPHGQRNGQQVSAVCLPQKSNSSSSSSIPMELEEAQPGAVDSTRAVLHIRRIKLLLEEQWECLCRGSGSLEAGRPLEHPDPEVNRLQLEMMGLVNVLLACYHDLGRSEGDRTPQEAPKSTRTTTDESAVASKDIHFAGVNERCSETDQVSQDRLAQGDPSDQKDEPHVPEEMPFTQMYPQASEHRQGETVPDPDPDPDPGPGQGEAVPDPDPGQGSVPGGEAPGGADGGAGPVVLGRHEQMESSAQGEQMETDPGSPPTTRGSEAVSEEFMAACQFLKDHMENMDNPNNDMRKALVVLFHHWFGVAAEEKAAANSVSLYLGEVKKTTPPLLCFLVNLADDNGNTALHYSLSHCNYSIVSLLLETGVSDVDLQNKAGYTAVMLASLTAPDGPGGVEVVRRLMELGDVNISSSQTGQTALHLAVRHGRVVMVRLLLSFGARADVQDTQGTTALMFACERGHTHIVRLLLERGHCDLALTDKRGLTALSLAAQGSHADTASLLQAHAKARAL</sequence>
<accession>A0A8C4Z5Z8</accession>
<evidence type="ECO:0000313" key="7">
    <source>
        <dbReference type="Proteomes" id="UP000694546"/>
    </source>
</evidence>
<dbReference type="InterPro" id="IPR047184">
    <property type="entry name" value="KANK1-4"/>
</dbReference>
<keyword evidence="1" id="KW-0677">Repeat</keyword>
<dbReference type="PANTHER" id="PTHR24168:SF24">
    <property type="entry name" value="KN MOTIF AND ANKYRIN REPEAT DOMAIN-CONTAINING PROTEIN 4"/>
    <property type="match status" value="1"/>
</dbReference>
<dbReference type="InterPro" id="IPR036770">
    <property type="entry name" value="Ankyrin_rpt-contain_sf"/>
</dbReference>
<feature type="region of interest" description="Disordered" evidence="5">
    <location>
        <begin position="412"/>
        <end position="437"/>
    </location>
</feature>
<feature type="compositionally biased region" description="Basic and acidic residues" evidence="5">
    <location>
        <begin position="138"/>
        <end position="155"/>
    </location>
</feature>
<organism evidence="6 7">
    <name type="scientific">Gadus morhua</name>
    <name type="common">Atlantic cod</name>
    <dbReference type="NCBI Taxonomy" id="8049"/>
    <lineage>
        <taxon>Eukaryota</taxon>
        <taxon>Metazoa</taxon>
        <taxon>Chordata</taxon>
        <taxon>Craniata</taxon>
        <taxon>Vertebrata</taxon>
        <taxon>Euteleostomi</taxon>
        <taxon>Actinopterygii</taxon>
        <taxon>Neopterygii</taxon>
        <taxon>Teleostei</taxon>
        <taxon>Neoteleostei</taxon>
        <taxon>Acanthomorphata</taxon>
        <taxon>Zeiogadaria</taxon>
        <taxon>Gadariae</taxon>
        <taxon>Gadiformes</taxon>
        <taxon>Gadoidei</taxon>
        <taxon>Gadidae</taxon>
        <taxon>Gadus</taxon>
    </lineage>
</organism>
<feature type="compositionally biased region" description="Basic and acidic residues" evidence="5">
    <location>
        <begin position="602"/>
        <end position="612"/>
    </location>
</feature>
<keyword evidence="3" id="KW-0175">Coiled coil</keyword>
<dbReference type="SMART" id="SM00248">
    <property type="entry name" value="ANK"/>
    <property type="match status" value="5"/>
</dbReference>
<evidence type="ECO:0000256" key="3">
    <source>
        <dbReference type="ARBA" id="ARBA00023054"/>
    </source>
</evidence>
<dbReference type="Gene3D" id="1.25.40.20">
    <property type="entry name" value="Ankyrin repeat-containing domain"/>
    <property type="match status" value="1"/>
</dbReference>
<dbReference type="OMA" id="QSCQGDE"/>
<keyword evidence="2 4" id="KW-0040">ANK repeat</keyword>
<dbReference type="GO" id="GO:0030837">
    <property type="term" value="P:negative regulation of actin filament polymerization"/>
    <property type="evidence" value="ECO:0007669"/>
    <property type="project" value="InterPro"/>
</dbReference>
<feature type="compositionally biased region" description="Basic and acidic residues" evidence="5">
    <location>
        <begin position="215"/>
        <end position="228"/>
    </location>
</feature>
<dbReference type="GeneTree" id="ENSGT00940000158468"/>
<feature type="repeat" description="ANK" evidence="4">
    <location>
        <begin position="888"/>
        <end position="912"/>
    </location>
</feature>
<dbReference type="PANTHER" id="PTHR24168">
    <property type="entry name" value="KN MOTIF AND ANKYRIN REPEAT DOMAIN-CONTAINING"/>
    <property type="match status" value="1"/>
</dbReference>
<feature type="region of interest" description="Disordered" evidence="5">
    <location>
        <begin position="202"/>
        <end position="228"/>
    </location>
</feature>
<dbReference type="SUPFAM" id="SSF48403">
    <property type="entry name" value="Ankyrin repeat"/>
    <property type="match status" value="1"/>
</dbReference>
<dbReference type="AlphaFoldDB" id="A0A8C4Z5Z8"/>
<feature type="compositionally biased region" description="Polar residues" evidence="5">
    <location>
        <begin position="559"/>
        <end position="568"/>
    </location>
</feature>
<evidence type="ECO:0000256" key="2">
    <source>
        <dbReference type="ARBA" id="ARBA00023043"/>
    </source>
</evidence>
<feature type="repeat" description="ANK" evidence="4">
    <location>
        <begin position="783"/>
        <end position="809"/>
    </location>
</feature>
<feature type="repeat" description="ANK" evidence="4">
    <location>
        <begin position="855"/>
        <end position="887"/>
    </location>
</feature>
<dbReference type="PROSITE" id="PS50297">
    <property type="entry name" value="ANK_REP_REGION"/>
    <property type="match status" value="3"/>
</dbReference>
<evidence type="ECO:0000313" key="6">
    <source>
        <dbReference type="Ensembl" id="ENSGMOP00000006918.2"/>
    </source>
</evidence>
<evidence type="ECO:0000256" key="1">
    <source>
        <dbReference type="ARBA" id="ARBA00022737"/>
    </source>
</evidence>
<evidence type="ECO:0000256" key="5">
    <source>
        <dbReference type="SAM" id="MobiDB-lite"/>
    </source>
</evidence>
<dbReference type="Proteomes" id="UP000694546">
    <property type="component" value="Chromosome 8"/>
</dbReference>
<dbReference type="InterPro" id="IPR021939">
    <property type="entry name" value="KN_motif"/>
</dbReference>
<feature type="compositionally biased region" description="Gly residues" evidence="5">
    <location>
        <begin position="658"/>
        <end position="673"/>
    </location>
</feature>
<dbReference type="Pfam" id="PF12075">
    <property type="entry name" value="KN_motif"/>
    <property type="match status" value="1"/>
</dbReference>
<dbReference type="Pfam" id="PF12796">
    <property type="entry name" value="Ank_2"/>
    <property type="match status" value="1"/>
</dbReference>
<dbReference type="Pfam" id="PF00023">
    <property type="entry name" value="Ank"/>
    <property type="match status" value="1"/>
</dbReference>
<dbReference type="Ensembl" id="ENSGMOT00000007118.2">
    <property type="protein sequence ID" value="ENSGMOP00000006918.2"/>
    <property type="gene ID" value="ENSGMOG00000006513.2"/>
</dbReference>
<reference evidence="6" key="2">
    <citation type="submission" date="2025-09" db="UniProtKB">
        <authorList>
            <consortium name="Ensembl"/>
        </authorList>
    </citation>
    <scope>IDENTIFICATION</scope>
</reference>
<name>A0A8C4Z5Z8_GADMO</name>
<evidence type="ECO:0000256" key="4">
    <source>
        <dbReference type="PROSITE-ProRule" id="PRU00023"/>
    </source>
</evidence>
<dbReference type="PROSITE" id="PS50088">
    <property type="entry name" value="ANK_REPEAT"/>
    <property type="match status" value="3"/>
</dbReference>
<keyword evidence="7" id="KW-1185">Reference proteome</keyword>
<gene>
    <name evidence="6" type="primary">LOC115549013</name>
</gene>
<dbReference type="GO" id="GO:0005856">
    <property type="term" value="C:cytoskeleton"/>
    <property type="evidence" value="ECO:0007669"/>
    <property type="project" value="TreeGrafter"/>
</dbReference>
<reference evidence="6" key="1">
    <citation type="submission" date="2025-08" db="UniProtKB">
        <authorList>
            <consortium name="Ensembl"/>
        </authorList>
    </citation>
    <scope>IDENTIFICATION</scope>
</reference>
<feature type="region of interest" description="Disordered" evidence="5">
    <location>
        <begin position="98"/>
        <end position="162"/>
    </location>
</feature>
<dbReference type="InterPro" id="IPR002110">
    <property type="entry name" value="Ankyrin_rpt"/>
</dbReference>
<proteinExistence type="predicted"/>
<feature type="region of interest" description="Disordered" evidence="5">
    <location>
        <begin position="306"/>
        <end position="338"/>
    </location>
</feature>
<dbReference type="GO" id="GO:0005737">
    <property type="term" value="C:cytoplasm"/>
    <property type="evidence" value="ECO:0007669"/>
    <property type="project" value="TreeGrafter"/>
</dbReference>